<comment type="similarity">
    <text evidence="1">Belongs to the WXG100 family.</text>
</comment>
<dbReference type="SUPFAM" id="SSF140453">
    <property type="entry name" value="EsxAB dimer-like"/>
    <property type="match status" value="1"/>
</dbReference>
<name>A0A6I2FFP0_9MICO</name>
<keyword evidence="4" id="KW-1185">Reference proteome</keyword>
<keyword evidence="2" id="KW-0175">Coiled coil</keyword>
<dbReference type="EMBL" id="WJIF01000003">
    <property type="protein sequence ID" value="MRG59798.1"/>
    <property type="molecule type" value="Genomic_DNA"/>
</dbReference>
<dbReference type="InterPro" id="IPR010310">
    <property type="entry name" value="T7SS_ESAT-6-like"/>
</dbReference>
<evidence type="ECO:0000313" key="3">
    <source>
        <dbReference type="EMBL" id="MRG59798.1"/>
    </source>
</evidence>
<evidence type="ECO:0000313" key="4">
    <source>
        <dbReference type="Proteomes" id="UP000431080"/>
    </source>
</evidence>
<dbReference type="Pfam" id="PF06013">
    <property type="entry name" value="WXG100"/>
    <property type="match status" value="1"/>
</dbReference>
<proteinExistence type="inferred from homology"/>
<organism evidence="3 4">
    <name type="scientific">Agromyces agglutinans</name>
    <dbReference type="NCBI Taxonomy" id="2662258"/>
    <lineage>
        <taxon>Bacteria</taxon>
        <taxon>Bacillati</taxon>
        <taxon>Actinomycetota</taxon>
        <taxon>Actinomycetes</taxon>
        <taxon>Micrococcales</taxon>
        <taxon>Microbacteriaceae</taxon>
        <taxon>Agromyces</taxon>
    </lineage>
</organism>
<feature type="coiled-coil region" evidence="2">
    <location>
        <begin position="56"/>
        <end position="83"/>
    </location>
</feature>
<evidence type="ECO:0000256" key="1">
    <source>
        <dbReference type="RuleBase" id="RU362001"/>
    </source>
</evidence>
<reference evidence="3 4" key="1">
    <citation type="submission" date="2019-10" db="EMBL/GenBank/DDBJ databases">
        <authorList>
            <person name="Nie G."/>
            <person name="Ming H."/>
            <person name="Yi B."/>
        </authorList>
    </citation>
    <scope>NUCLEOTIDE SEQUENCE [LARGE SCALE GENOMIC DNA]</scope>
    <source>
        <strain evidence="3 4">CFH 90414</strain>
    </source>
</reference>
<dbReference type="Gene3D" id="1.10.287.1060">
    <property type="entry name" value="ESAT-6-like"/>
    <property type="match status" value="1"/>
</dbReference>
<accession>A0A6I2FFP0</accession>
<dbReference type="InterPro" id="IPR036689">
    <property type="entry name" value="ESAT-6-like_sf"/>
</dbReference>
<dbReference type="Proteomes" id="UP000431080">
    <property type="component" value="Unassembled WGS sequence"/>
</dbReference>
<sequence>MTGEIKVSGARIDQLVGEMVRIHGEMGQALDELKASLDLLSSRWNGEAQRAYALAQEEWNRSMQELHDELDRARRNTQASNEVFANTARATKRLWSE</sequence>
<dbReference type="AlphaFoldDB" id="A0A6I2FFP0"/>
<dbReference type="RefSeq" id="WP_153684225.1">
    <property type="nucleotide sequence ID" value="NZ_WJIF01000003.1"/>
</dbReference>
<dbReference type="NCBIfam" id="TIGR03930">
    <property type="entry name" value="WXG100_ESAT6"/>
    <property type="match status" value="1"/>
</dbReference>
<protein>
    <recommendedName>
        <fullName evidence="1">ESAT-6-like protein</fullName>
    </recommendedName>
</protein>
<comment type="caution">
    <text evidence="3">The sequence shown here is derived from an EMBL/GenBank/DDBJ whole genome shotgun (WGS) entry which is preliminary data.</text>
</comment>
<gene>
    <name evidence="3" type="ORF">GE115_07945</name>
</gene>
<evidence type="ECO:0000256" key="2">
    <source>
        <dbReference type="SAM" id="Coils"/>
    </source>
</evidence>